<proteinExistence type="predicted"/>
<organism evidence="2 3">
    <name type="scientific">Dyella japonica</name>
    <dbReference type="NCBI Taxonomy" id="231455"/>
    <lineage>
        <taxon>Bacteria</taxon>
        <taxon>Pseudomonadati</taxon>
        <taxon>Pseudomonadota</taxon>
        <taxon>Gammaproteobacteria</taxon>
        <taxon>Lysobacterales</taxon>
        <taxon>Rhodanobacteraceae</taxon>
        <taxon>Dyella</taxon>
    </lineage>
</organism>
<dbReference type="RefSeq" id="WP_354012123.1">
    <property type="nucleotide sequence ID" value="NZ_JBEPMU010000001.1"/>
</dbReference>
<dbReference type="SUPFAM" id="SSF51445">
    <property type="entry name" value="(Trans)glycosidases"/>
    <property type="match status" value="1"/>
</dbReference>
<sequence>MSYAVVGSTVTGRVLDAATGLPVPDALVTIQGRVWPVGTHGEFAVDTDSDLVQVRAPGYRAEHRYATEEPVIFHMHSFRPRAVYLSTYGVANGSIREPVFKLIDEGVINALVIDVKGDRGQTSYRSHARIDWGAQAHSPMPAMRDLGVLIGSLREQGVYLIARIVTFKDEPLAAAHPEWAVRRADGGPWRDNEQSRWIDPSNEQAWGHYAALAEEVALLGFDEIQFDYVRFPDAQGLVFTQPNTKESRTRMIGSFLQAMREKLAPYNVFLSADIFGYVCWNRNDTGIGQQLEDLGERVDYISPMLYPSSFTWGIEGLAKPTDDPGQIVRRSLAQAQARTGLPGVRFRPWLQAFRDYAFDRRPFGRDELRSQMEAAVALGSDGWMLWNPRNQYPDVSQAFTSTLPRIDGGQ</sequence>
<dbReference type="InterPro" id="IPR025275">
    <property type="entry name" value="DUF4015"/>
</dbReference>
<accession>A0ABV2JP79</accession>
<comment type="caution">
    <text evidence="2">The sequence shown here is derived from an EMBL/GenBank/DDBJ whole genome shotgun (WGS) entry which is preliminary data.</text>
</comment>
<reference evidence="2 3" key="1">
    <citation type="submission" date="2024-06" db="EMBL/GenBank/DDBJ databases">
        <title>Sorghum-associated microbial communities from plants grown in Nebraska, USA.</title>
        <authorList>
            <person name="Schachtman D."/>
        </authorList>
    </citation>
    <scope>NUCLEOTIDE SEQUENCE [LARGE SCALE GENOMIC DNA]</scope>
    <source>
        <strain evidence="2 3">1073</strain>
    </source>
</reference>
<name>A0ABV2JP79_9GAMM</name>
<feature type="domain" description="DUF4015" evidence="1">
    <location>
        <begin position="82"/>
        <end position="392"/>
    </location>
</feature>
<evidence type="ECO:0000313" key="2">
    <source>
        <dbReference type="EMBL" id="MET3650630.1"/>
    </source>
</evidence>
<dbReference type="SUPFAM" id="SSF49464">
    <property type="entry name" value="Carboxypeptidase regulatory domain-like"/>
    <property type="match status" value="1"/>
</dbReference>
<dbReference type="InterPro" id="IPR017853">
    <property type="entry name" value="GH"/>
</dbReference>
<protein>
    <recommendedName>
        <fullName evidence="1">DUF4015 domain-containing protein</fullName>
    </recommendedName>
</protein>
<evidence type="ECO:0000259" key="1">
    <source>
        <dbReference type="Pfam" id="PF13200"/>
    </source>
</evidence>
<dbReference type="Proteomes" id="UP001549184">
    <property type="component" value="Unassembled WGS sequence"/>
</dbReference>
<dbReference type="Gene3D" id="3.20.20.80">
    <property type="entry name" value="Glycosidases"/>
    <property type="match status" value="1"/>
</dbReference>
<evidence type="ECO:0000313" key="3">
    <source>
        <dbReference type="Proteomes" id="UP001549184"/>
    </source>
</evidence>
<gene>
    <name evidence="2" type="ORF">ABIC75_000332</name>
</gene>
<dbReference type="InterPro" id="IPR008969">
    <property type="entry name" value="CarboxyPept-like_regulatory"/>
</dbReference>
<dbReference type="EMBL" id="JBEPMU010000001">
    <property type="protein sequence ID" value="MET3650630.1"/>
    <property type="molecule type" value="Genomic_DNA"/>
</dbReference>
<keyword evidence="3" id="KW-1185">Reference proteome</keyword>
<dbReference type="Pfam" id="PF13200">
    <property type="entry name" value="DUF4015"/>
    <property type="match status" value="1"/>
</dbReference>